<dbReference type="EMBL" id="BTSY01000006">
    <property type="protein sequence ID" value="GMT34802.1"/>
    <property type="molecule type" value="Genomic_DNA"/>
</dbReference>
<accession>A0AAV5WUP6</accession>
<dbReference type="AlphaFoldDB" id="A0AAV5WUP6"/>
<evidence type="ECO:0000313" key="1">
    <source>
        <dbReference type="EMBL" id="GMT34802.1"/>
    </source>
</evidence>
<name>A0AAV5WUP6_9BILA</name>
<sequence>LLLLLFIFFAVSHGGTHLVQRRLTQEQAATATRCFSLFIKFYTGEIDFHKTGPREDADDMLYDEFDQCLAKIDREATAAIAIIVNDNREIGMNLVPEALGKCTSNYFKRVTNQTTDPEYAIKGCLEYVDILIRLRGEGERTPSY</sequence>
<keyword evidence="2" id="KW-1185">Reference proteome</keyword>
<gene>
    <name evidence="1" type="ORF">PFISCL1PPCAC_26099</name>
</gene>
<protein>
    <recommendedName>
        <fullName evidence="3">Secreted protein</fullName>
    </recommendedName>
</protein>
<comment type="caution">
    <text evidence="1">The sequence shown here is derived from an EMBL/GenBank/DDBJ whole genome shotgun (WGS) entry which is preliminary data.</text>
</comment>
<proteinExistence type="predicted"/>
<evidence type="ECO:0008006" key="3">
    <source>
        <dbReference type="Google" id="ProtNLM"/>
    </source>
</evidence>
<organism evidence="1 2">
    <name type="scientific">Pristionchus fissidentatus</name>
    <dbReference type="NCBI Taxonomy" id="1538716"/>
    <lineage>
        <taxon>Eukaryota</taxon>
        <taxon>Metazoa</taxon>
        <taxon>Ecdysozoa</taxon>
        <taxon>Nematoda</taxon>
        <taxon>Chromadorea</taxon>
        <taxon>Rhabditida</taxon>
        <taxon>Rhabditina</taxon>
        <taxon>Diplogasteromorpha</taxon>
        <taxon>Diplogasteroidea</taxon>
        <taxon>Neodiplogasteridae</taxon>
        <taxon>Pristionchus</taxon>
    </lineage>
</organism>
<dbReference type="Proteomes" id="UP001432322">
    <property type="component" value="Unassembled WGS sequence"/>
</dbReference>
<feature type="non-terminal residue" evidence="1">
    <location>
        <position position="1"/>
    </location>
</feature>
<reference evidence="1" key="1">
    <citation type="submission" date="2023-10" db="EMBL/GenBank/DDBJ databases">
        <title>Genome assembly of Pristionchus species.</title>
        <authorList>
            <person name="Yoshida K."/>
            <person name="Sommer R.J."/>
        </authorList>
    </citation>
    <scope>NUCLEOTIDE SEQUENCE</scope>
    <source>
        <strain evidence="1">RS5133</strain>
    </source>
</reference>
<evidence type="ECO:0000313" key="2">
    <source>
        <dbReference type="Proteomes" id="UP001432322"/>
    </source>
</evidence>